<dbReference type="KEGG" id="uam:UABAM_04246"/>
<dbReference type="Proteomes" id="UP000326354">
    <property type="component" value="Chromosome"/>
</dbReference>
<dbReference type="RefSeq" id="WP_151969955.1">
    <property type="nucleotide sequence ID" value="NZ_AP019860.1"/>
</dbReference>
<keyword evidence="1" id="KW-1133">Transmembrane helix</keyword>
<keyword evidence="1" id="KW-0812">Transmembrane</keyword>
<feature type="transmembrane region" description="Helical" evidence="1">
    <location>
        <begin position="72"/>
        <end position="93"/>
    </location>
</feature>
<evidence type="ECO:0000256" key="1">
    <source>
        <dbReference type="SAM" id="Phobius"/>
    </source>
</evidence>
<gene>
    <name evidence="2" type="ORF">UABAM_04246</name>
</gene>
<keyword evidence="3" id="KW-1185">Reference proteome</keyword>
<dbReference type="EMBL" id="AP019860">
    <property type="protein sequence ID" value="BBM85867.1"/>
    <property type="molecule type" value="Genomic_DNA"/>
</dbReference>
<feature type="transmembrane region" description="Helical" evidence="1">
    <location>
        <begin position="43"/>
        <end position="66"/>
    </location>
</feature>
<feature type="transmembrane region" description="Helical" evidence="1">
    <location>
        <begin position="12"/>
        <end position="31"/>
    </location>
</feature>
<reference evidence="2 3" key="1">
    <citation type="submission" date="2019-08" db="EMBL/GenBank/DDBJ databases">
        <title>Complete genome sequence of Candidatus Uab amorphum.</title>
        <authorList>
            <person name="Shiratori T."/>
            <person name="Suzuki S."/>
            <person name="Kakizawa Y."/>
            <person name="Ishida K."/>
        </authorList>
    </citation>
    <scope>NUCLEOTIDE SEQUENCE [LARGE SCALE GENOMIC DNA]</scope>
    <source>
        <strain evidence="2 3">SRT547</strain>
    </source>
</reference>
<evidence type="ECO:0000313" key="3">
    <source>
        <dbReference type="Proteomes" id="UP000326354"/>
    </source>
</evidence>
<keyword evidence="1" id="KW-0472">Membrane</keyword>
<organism evidence="2 3">
    <name type="scientific">Uabimicrobium amorphum</name>
    <dbReference type="NCBI Taxonomy" id="2596890"/>
    <lineage>
        <taxon>Bacteria</taxon>
        <taxon>Pseudomonadati</taxon>
        <taxon>Planctomycetota</taxon>
        <taxon>Candidatus Uabimicrobiia</taxon>
        <taxon>Candidatus Uabimicrobiales</taxon>
        <taxon>Candidatus Uabimicrobiaceae</taxon>
        <taxon>Candidatus Uabimicrobium</taxon>
    </lineage>
</organism>
<name>A0A5S9F4J6_UABAM</name>
<feature type="transmembrane region" description="Helical" evidence="1">
    <location>
        <begin position="147"/>
        <end position="164"/>
    </location>
</feature>
<protein>
    <submittedName>
        <fullName evidence="2">Uncharacterized protein</fullName>
    </submittedName>
</protein>
<proteinExistence type="predicted"/>
<accession>A0A5S9F4J6</accession>
<evidence type="ECO:0000313" key="2">
    <source>
        <dbReference type="EMBL" id="BBM85867.1"/>
    </source>
</evidence>
<feature type="transmembrane region" description="Helical" evidence="1">
    <location>
        <begin position="185"/>
        <end position="209"/>
    </location>
</feature>
<sequence>METIINTKRFTILTTILYTLIVIVICAPYTAKHFHYVGRENGVLEYTSNIGYVVAMIMAIIIGINLRKKITMAWIALFALMLMRECSLHKLFTKRSMFGDGFYLSPEIPIIKKIIGGTVFLAIIIAAMFCLYKYARDFVTQCRKTPWRFSLLLAIMCTAMSIVVDKWVHRLVKKLHGSLHTCKMCIAIEESIELLIPIAFIVAMVQYFYDHKNVE</sequence>
<feature type="transmembrane region" description="Helical" evidence="1">
    <location>
        <begin position="114"/>
        <end position="135"/>
    </location>
</feature>
<dbReference type="AlphaFoldDB" id="A0A5S9F4J6"/>